<reference evidence="1 2" key="1">
    <citation type="submission" date="2016-11" db="EMBL/GenBank/DDBJ databases">
        <authorList>
            <person name="Jaros S."/>
            <person name="Januszkiewicz K."/>
            <person name="Wedrychowicz H."/>
        </authorList>
    </citation>
    <scope>NUCLEOTIDE SEQUENCE [LARGE SCALE GENOMIC DNA]</scope>
    <source>
        <strain evidence="1 2">DSM 28715</strain>
    </source>
</reference>
<organism evidence="1 2">
    <name type="scientific">Cognatiyoonia sediminum</name>
    <dbReference type="NCBI Taxonomy" id="1508389"/>
    <lineage>
        <taxon>Bacteria</taxon>
        <taxon>Pseudomonadati</taxon>
        <taxon>Pseudomonadota</taxon>
        <taxon>Alphaproteobacteria</taxon>
        <taxon>Rhodobacterales</taxon>
        <taxon>Paracoccaceae</taxon>
        <taxon>Cognatiyoonia</taxon>
    </lineage>
</organism>
<dbReference type="AlphaFoldDB" id="A0A1M5QXH0"/>
<evidence type="ECO:0000313" key="2">
    <source>
        <dbReference type="Proteomes" id="UP000184074"/>
    </source>
</evidence>
<gene>
    <name evidence="1" type="ORF">SAMN05444003_2360</name>
</gene>
<dbReference type="STRING" id="1508389.SAMN05444003_2360"/>
<dbReference type="Pfam" id="PF17963">
    <property type="entry name" value="Big_9"/>
    <property type="match status" value="1"/>
</dbReference>
<sequence length="447" mass="47132">MWLNSLGPNELVPTHVLRARKGSAQSLLALRDTATTSIGTSVTIDVLANDHDPLGGSLSIATATADHGSLVVEANNALTYIPDPDFTGSDVITYGVTSTSGGSANGLVDVLVQPTATPLALTIDAQNTFVLEAASSPIEIEVSQPDTFASTTVVDLSLTSSIPFNCVPPKLPNTLAVGSILTPTPGLWLHPANSPTESRRYDWERDGQTIAADQPSYTITPADHEAELRVVETVDFGAGPAAQASPTIQIPAASTGVSGFDDFTGPNQSLLIPRTTLSGDTWTNVVDVSDVLPWIVGDHLELREPEGGVFAIANIDQSDTTVRCDVSFAQSKSAVGVVARVNGSTENGTLSAYYARYYWNRAEVQLYAFTGDGAIQEIISVDHPRPSLGSQHTIDLTCLGDQISVRWSGATVIAITDTTLSSSGSIGIAHYDTGAELDNFYFEEITP</sequence>
<accession>A0A1M5QXH0</accession>
<dbReference type="Proteomes" id="UP000184074">
    <property type="component" value="Unassembled WGS sequence"/>
</dbReference>
<evidence type="ECO:0000313" key="1">
    <source>
        <dbReference type="EMBL" id="SHH18419.1"/>
    </source>
</evidence>
<dbReference type="EMBL" id="FQXB01000003">
    <property type="protein sequence ID" value="SHH18419.1"/>
    <property type="molecule type" value="Genomic_DNA"/>
</dbReference>
<dbReference type="Gene3D" id="2.60.120.560">
    <property type="entry name" value="Exo-inulinase, domain 1"/>
    <property type="match status" value="1"/>
</dbReference>
<dbReference type="Gene3D" id="2.60.40.2810">
    <property type="match status" value="1"/>
</dbReference>
<proteinExistence type="predicted"/>
<name>A0A1M5QXH0_9RHOB</name>
<keyword evidence="2" id="KW-1185">Reference proteome</keyword>
<dbReference type="Gene3D" id="2.60.40.2700">
    <property type="match status" value="1"/>
</dbReference>
<protein>
    <submittedName>
        <fullName evidence="1">Uncharacterized protein</fullName>
    </submittedName>
</protein>